<accession>E0S4K0</accession>
<keyword evidence="2" id="KW-1185">Reference proteome</keyword>
<dbReference type="Pfam" id="PF18941">
    <property type="entry name" value="DUF5688"/>
    <property type="match status" value="1"/>
</dbReference>
<dbReference type="EMBL" id="CP001812">
    <property type="protein sequence ID" value="ADL36332.1"/>
    <property type="molecule type" value="Genomic_DNA"/>
</dbReference>
<keyword evidence="1" id="KW-0614">Plasmid</keyword>
<name>E0S4K0_BUTPB</name>
<protein>
    <recommendedName>
        <fullName evidence="3">DUF1444 family protein</fullName>
    </recommendedName>
</protein>
<reference evidence="1 2" key="1">
    <citation type="journal article" date="2010" name="PLoS ONE">
        <title>The glycobiome of the rumen bacterium Butyrivibrio proteoclasticus B316(T) highlights adaptation to a polysaccharide-rich environment.</title>
        <authorList>
            <person name="Kelly W.J."/>
            <person name="Leahy S.C."/>
            <person name="Altermann E."/>
            <person name="Yeoman C.J."/>
            <person name="Dunne J.C."/>
            <person name="Kong Z."/>
            <person name="Pacheco D.M."/>
            <person name="Li D."/>
            <person name="Noel S.J."/>
            <person name="Moon C.D."/>
            <person name="Cookson A.L."/>
            <person name="Attwood G.T."/>
        </authorList>
    </citation>
    <scope>NUCLEOTIDE SEQUENCE [LARGE SCALE GENOMIC DNA]</scope>
    <source>
        <strain evidence="2">ATCC 51982 / DSM 14932 / B316</strain>
        <plasmid evidence="2">Plasmid pCY360</plasmid>
    </source>
</reference>
<geneLocation type="plasmid" evidence="1 2">
    <name>pCY360</name>
</geneLocation>
<proteinExistence type="predicted"/>
<dbReference type="HOGENOM" id="CLU_908146_0_0_9"/>
<evidence type="ECO:0000313" key="1">
    <source>
        <dbReference type="EMBL" id="ADL36332.1"/>
    </source>
</evidence>
<dbReference type="RefSeq" id="WP_013282981.1">
    <property type="nucleotide sequence ID" value="NC_014389.1"/>
</dbReference>
<evidence type="ECO:0000313" key="2">
    <source>
        <dbReference type="Proteomes" id="UP000001299"/>
    </source>
</evidence>
<gene>
    <name evidence="1" type="ordered locus">bpr_II395</name>
</gene>
<evidence type="ECO:0008006" key="3">
    <source>
        <dbReference type="Google" id="ProtNLM"/>
    </source>
</evidence>
<dbReference type="Proteomes" id="UP000001299">
    <property type="component" value="Plasmid pCY360"/>
</dbReference>
<dbReference type="InterPro" id="IPR043743">
    <property type="entry name" value="DUF5688"/>
</dbReference>
<sequence length="306" mass="34714">MDKMVKKVEELAKKFAERLAEEGYYPDIRPGYKLNMGPEALAITCKKNKDDRIAPTISITKDHVLAIENGRTTEEDYFVEGIEIFRNAFESEQYKNSSSVARAIEKFENRDDFLEGIAAFIYNHNVNKNPGFVHKKLNDELSVMVRYLVPEAEGSIPITKAQLEHIGVTEKELFETAIKNSPVINPPRIVSMNDILRQKGCWMPVDLRGLEKFLVINTVNCEQGAVAILYNGVADAIRERLGEDFFIIPSSLNEVIVLPISMLEERKVDDLKAMIMDVNKTVLPSTEYLSDRPYVIRDGRLEELAG</sequence>
<dbReference type="KEGG" id="bpb:bpr_II395"/>
<dbReference type="AlphaFoldDB" id="E0S4K0"/>
<organism evidence="1 2">
    <name type="scientific">Butyrivibrio proteoclasticus (strain ATCC 51982 / DSM 14932 / B316)</name>
    <name type="common">Clostridium proteoclasticum</name>
    <dbReference type="NCBI Taxonomy" id="515622"/>
    <lineage>
        <taxon>Bacteria</taxon>
        <taxon>Bacillati</taxon>
        <taxon>Bacillota</taxon>
        <taxon>Clostridia</taxon>
        <taxon>Lachnospirales</taxon>
        <taxon>Lachnospiraceae</taxon>
        <taxon>Butyrivibrio</taxon>
    </lineage>
</organism>